<keyword evidence="2" id="KW-1133">Transmembrane helix</keyword>
<keyword evidence="2" id="KW-0472">Membrane</keyword>
<sequence>MESTDEMMIPQELEGEDGINHEEDDDVFSLVTEDNWAADKYRMAPLVAFLRGATLLQLQRGDIDAPNADLAILIDGKFSDNQVHSRPYLGSLSATGLLEELQKQRYTESLRDKEDDCMEDELVDAERRLIYIVDLNRWSALALVGTAPESLYRHLPDFLLNYIVSKPSIGIHFPTEGPETFSLEFSLPYYVWRTSKTLMQDHRAIGSEEETGSLRSSQDVTFLRNLAGCDAEREDVDVVYSSHMSCIVTGYDQSRWTCILLCESWFEAEVINWPTPDSIARYEDEQQDLQNAFGKVQLLDPMCRGKSDVFAATPAQWLPRSYFVRVLAVRVWQIHQELSSVYFNMNKHIRGIIKQHQRLLRRLQRIARGVEIAARWDDVLNELEDFEENILNAKVLVKSISQTLEGIVSSSNLFLSTDVNYLLYTEGRSGEMSANIYPYLSQVRRIFNDLRQLCMRFADFQTQFEMMAENGKDSRHKALLRLKLHEAREAQLSPPPTLESVPVSTVPQDSLVVSIASWMTIISQPMVNVAAVFGYDQILSLSGTPGNFVISLVVVCLVMTAIILICVGLATRKRSYYELCLELNDRIGRSVQRRQHGFFRS</sequence>
<evidence type="ECO:0000256" key="2">
    <source>
        <dbReference type="SAM" id="Phobius"/>
    </source>
</evidence>
<proteinExistence type="predicted"/>
<protein>
    <submittedName>
        <fullName evidence="3">Uncharacterized protein</fullName>
    </submittedName>
</protein>
<keyword evidence="4" id="KW-1185">Reference proteome</keyword>
<evidence type="ECO:0000256" key="1">
    <source>
        <dbReference type="SAM" id="MobiDB-lite"/>
    </source>
</evidence>
<feature type="compositionally biased region" description="Acidic residues" evidence="1">
    <location>
        <begin position="13"/>
        <end position="22"/>
    </location>
</feature>
<dbReference type="EMBL" id="JARUPT010000890">
    <property type="protein sequence ID" value="KAK0368306.1"/>
    <property type="molecule type" value="Genomic_DNA"/>
</dbReference>
<feature type="transmembrane region" description="Helical" evidence="2">
    <location>
        <begin position="548"/>
        <end position="570"/>
    </location>
</feature>
<evidence type="ECO:0000313" key="4">
    <source>
        <dbReference type="Proteomes" id="UP001169217"/>
    </source>
</evidence>
<name>A0ABQ9P9H1_9PEZI</name>
<accession>A0ABQ9P9H1</accession>
<feature type="region of interest" description="Disordered" evidence="1">
    <location>
        <begin position="1"/>
        <end position="22"/>
    </location>
</feature>
<evidence type="ECO:0000313" key="3">
    <source>
        <dbReference type="EMBL" id="KAK0368306.1"/>
    </source>
</evidence>
<reference evidence="3" key="1">
    <citation type="submission" date="2023-04" db="EMBL/GenBank/DDBJ databases">
        <title>Colletotrichum limetticola genome sequence.</title>
        <authorList>
            <person name="Baroncelli R."/>
        </authorList>
    </citation>
    <scope>NUCLEOTIDE SEQUENCE</scope>
    <source>
        <strain evidence="3">KLA-Anderson</strain>
    </source>
</reference>
<gene>
    <name evidence="3" type="ORF">CLIM01_14337</name>
</gene>
<keyword evidence="2" id="KW-0812">Transmembrane</keyword>
<comment type="caution">
    <text evidence="3">The sequence shown here is derived from an EMBL/GenBank/DDBJ whole genome shotgun (WGS) entry which is preliminary data.</text>
</comment>
<dbReference type="Proteomes" id="UP001169217">
    <property type="component" value="Unassembled WGS sequence"/>
</dbReference>
<organism evidence="3 4">
    <name type="scientific">Colletotrichum limetticola</name>
    <dbReference type="NCBI Taxonomy" id="1209924"/>
    <lineage>
        <taxon>Eukaryota</taxon>
        <taxon>Fungi</taxon>
        <taxon>Dikarya</taxon>
        <taxon>Ascomycota</taxon>
        <taxon>Pezizomycotina</taxon>
        <taxon>Sordariomycetes</taxon>
        <taxon>Hypocreomycetidae</taxon>
        <taxon>Glomerellales</taxon>
        <taxon>Glomerellaceae</taxon>
        <taxon>Colletotrichum</taxon>
        <taxon>Colletotrichum acutatum species complex</taxon>
    </lineage>
</organism>